<keyword evidence="5" id="KW-1185">Reference proteome</keyword>
<organism evidence="4 5">
    <name type="scientific">Mycolicibacter algericus DSM 45454</name>
    <dbReference type="NCBI Taxonomy" id="723879"/>
    <lineage>
        <taxon>Bacteria</taxon>
        <taxon>Bacillati</taxon>
        <taxon>Actinomycetota</taxon>
        <taxon>Actinomycetes</taxon>
        <taxon>Mycobacteriales</taxon>
        <taxon>Mycobacteriaceae</taxon>
        <taxon>Mycolicibacter</taxon>
    </lineage>
</organism>
<dbReference type="InterPro" id="IPR009057">
    <property type="entry name" value="Homeodomain-like_sf"/>
</dbReference>
<dbReference type="Pfam" id="PF00440">
    <property type="entry name" value="TetR_N"/>
    <property type="match status" value="1"/>
</dbReference>
<protein>
    <submittedName>
        <fullName evidence="4">TetR family transcriptional regulator</fullName>
    </submittedName>
</protein>
<dbReference type="PROSITE" id="PS50977">
    <property type="entry name" value="HTH_TETR_2"/>
    <property type="match status" value="1"/>
</dbReference>
<dbReference type="Proteomes" id="UP000192693">
    <property type="component" value="Unassembled WGS sequence"/>
</dbReference>
<gene>
    <name evidence="4" type="ORF">BST10_19205</name>
</gene>
<dbReference type="PANTHER" id="PTHR30055:SF226">
    <property type="entry name" value="HTH-TYPE TRANSCRIPTIONAL REGULATOR PKSA"/>
    <property type="match status" value="1"/>
</dbReference>
<name>A0ABX3RK55_MYCAL</name>
<feature type="DNA-binding region" description="H-T-H motif" evidence="2">
    <location>
        <begin position="44"/>
        <end position="63"/>
    </location>
</feature>
<evidence type="ECO:0000259" key="3">
    <source>
        <dbReference type="PROSITE" id="PS50977"/>
    </source>
</evidence>
<dbReference type="InterPro" id="IPR001647">
    <property type="entry name" value="HTH_TetR"/>
</dbReference>
<dbReference type="PANTHER" id="PTHR30055">
    <property type="entry name" value="HTH-TYPE TRANSCRIPTIONAL REGULATOR RUTR"/>
    <property type="match status" value="1"/>
</dbReference>
<accession>A0ABX3RK55</accession>
<evidence type="ECO:0000313" key="5">
    <source>
        <dbReference type="Proteomes" id="UP000192693"/>
    </source>
</evidence>
<evidence type="ECO:0000313" key="4">
    <source>
        <dbReference type="EMBL" id="OQZ94274.1"/>
    </source>
</evidence>
<dbReference type="SUPFAM" id="SSF46689">
    <property type="entry name" value="Homeodomain-like"/>
    <property type="match status" value="1"/>
</dbReference>
<evidence type="ECO:0000256" key="2">
    <source>
        <dbReference type="PROSITE-ProRule" id="PRU00335"/>
    </source>
</evidence>
<feature type="domain" description="HTH tetR-type" evidence="3">
    <location>
        <begin position="21"/>
        <end position="81"/>
    </location>
</feature>
<keyword evidence="1 2" id="KW-0238">DNA-binding</keyword>
<dbReference type="EMBL" id="MVHC01000031">
    <property type="protein sequence ID" value="OQZ94274.1"/>
    <property type="molecule type" value="Genomic_DNA"/>
</dbReference>
<sequence>MVIAAPLPAPARERAAHLGPERRRPQVLDAALAIAASSGTAAVTVGSIAGRLGVTRPVVYACFADRVTLIEALVERERNVIVQGLLDALHAARGDDPETAFVAGYRALLRTVEEHPDTWRLIFTSNPDPSVAGVIATARHEMAASATRWIGPALNSWWGTAELDRKLPVLIELFMSSSEAASRSLLDPENDWTADDLGEFYGRIICSAFRAA</sequence>
<reference evidence="4 5" key="1">
    <citation type="submission" date="2016-12" db="EMBL/GenBank/DDBJ databases">
        <title>The new phylogeny of genus Mycobacterium.</title>
        <authorList>
            <person name="Tortoli E."/>
            <person name="Trovato A."/>
            <person name="Cirillo D.M."/>
        </authorList>
    </citation>
    <scope>NUCLEOTIDE SEQUENCE [LARGE SCALE GENOMIC DNA]</scope>
    <source>
        <strain evidence="4 5">DSM 45454</strain>
    </source>
</reference>
<evidence type="ECO:0000256" key="1">
    <source>
        <dbReference type="ARBA" id="ARBA00023125"/>
    </source>
</evidence>
<dbReference type="InterPro" id="IPR050109">
    <property type="entry name" value="HTH-type_TetR-like_transc_reg"/>
</dbReference>
<dbReference type="Gene3D" id="1.10.357.10">
    <property type="entry name" value="Tetracycline Repressor, domain 2"/>
    <property type="match status" value="1"/>
</dbReference>
<comment type="caution">
    <text evidence="4">The sequence shown here is derived from an EMBL/GenBank/DDBJ whole genome shotgun (WGS) entry which is preliminary data.</text>
</comment>
<proteinExistence type="predicted"/>